<evidence type="ECO:0000313" key="3">
    <source>
        <dbReference type="Proteomes" id="UP000323386"/>
    </source>
</evidence>
<feature type="region of interest" description="Disordered" evidence="1">
    <location>
        <begin position="861"/>
        <end position="880"/>
    </location>
</feature>
<feature type="compositionally biased region" description="Low complexity" evidence="1">
    <location>
        <begin position="189"/>
        <end position="204"/>
    </location>
</feature>
<feature type="compositionally biased region" description="Polar residues" evidence="1">
    <location>
        <begin position="132"/>
        <end position="148"/>
    </location>
</feature>
<feature type="region of interest" description="Disordered" evidence="1">
    <location>
        <begin position="45"/>
        <end position="599"/>
    </location>
</feature>
<feature type="compositionally biased region" description="Basic and acidic residues" evidence="1">
    <location>
        <begin position="106"/>
        <end position="115"/>
    </location>
</feature>
<feature type="region of interest" description="Disordered" evidence="1">
    <location>
        <begin position="1508"/>
        <end position="1531"/>
    </location>
</feature>
<feature type="compositionally biased region" description="Basic residues" evidence="1">
    <location>
        <begin position="562"/>
        <end position="580"/>
    </location>
</feature>
<feature type="compositionally biased region" description="Polar residues" evidence="1">
    <location>
        <begin position="378"/>
        <end position="388"/>
    </location>
</feature>
<feature type="compositionally biased region" description="Low complexity" evidence="1">
    <location>
        <begin position="274"/>
        <end position="284"/>
    </location>
</feature>
<feature type="compositionally biased region" description="Basic and acidic residues" evidence="1">
    <location>
        <begin position="428"/>
        <end position="439"/>
    </location>
</feature>
<dbReference type="GO" id="GO:0035361">
    <property type="term" value="C:Cul8-RING ubiquitin ligase complex"/>
    <property type="evidence" value="ECO:0007669"/>
    <property type="project" value="TreeGrafter"/>
</dbReference>
<proteinExistence type="predicted"/>
<protein>
    <submittedName>
        <fullName evidence="2">Uncharacterized protein</fullName>
    </submittedName>
</protein>
<gene>
    <name evidence="2" type="ORF">PSFLO_02252</name>
</gene>
<dbReference type="InterPro" id="IPR019021">
    <property type="entry name" value="Mms22"/>
</dbReference>
<feature type="region of interest" description="Disordered" evidence="1">
    <location>
        <begin position="620"/>
        <end position="760"/>
    </location>
</feature>
<dbReference type="GO" id="GO:0031297">
    <property type="term" value="P:replication fork processing"/>
    <property type="evidence" value="ECO:0007669"/>
    <property type="project" value="InterPro"/>
</dbReference>
<reference evidence="2 3" key="1">
    <citation type="submission" date="2018-03" db="EMBL/GenBank/DDBJ databases">
        <authorList>
            <person name="Guldener U."/>
        </authorList>
    </citation>
    <scope>NUCLEOTIDE SEQUENCE [LARGE SCALE GENOMIC DNA]</scope>
    <source>
        <strain evidence="2 3">DAOM196992</strain>
    </source>
</reference>
<organism evidence="2 3">
    <name type="scientific">Pseudozyma flocculosa</name>
    <dbReference type="NCBI Taxonomy" id="84751"/>
    <lineage>
        <taxon>Eukaryota</taxon>
        <taxon>Fungi</taxon>
        <taxon>Dikarya</taxon>
        <taxon>Basidiomycota</taxon>
        <taxon>Ustilaginomycotina</taxon>
        <taxon>Ustilaginomycetes</taxon>
        <taxon>Ustilaginales</taxon>
        <taxon>Ustilaginaceae</taxon>
        <taxon>Pseudozyma</taxon>
    </lineage>
</organism>
<dbReference type="Pfam" id="PF09462">
    <property type="entry name" value="Mus7"/>
    <property type="match status" value="1"/>
</dbReference>
<feature type="compositionally biased region" description="Low complexity" evidence="1">
    <location>
        <begin position="736"/>
        <end position="757"/>
    </location>
</feature>
<keyword evidence="3" id="KW-1185">Reference proteome</keyword>
<evidence type="ECO:0000313" key="2">
    <source>
        <dbReference type="EMBL" id="SPO36781.1"/>
    </source>
</evidence>
<dbReference type="GO" id="GO:0005634">
    <property type="term" value="C:nucleus"/>
    <property type="evidence" value="ECO:0007669"/>
    <property type="project" value="InterPro"/>
</dbReference>
<sequence>MLPPSPPRRNLRARKAQQLNPYTLEAIRYQRTLVRNNWEDAVVSQREWARQEKKRLSEEAARAAAEAGESQSQWLEPDPEDEAQEESWAREEEREKKRRAQSATGRRRDSPRAGDRGQVAEAASRGDAQTGAAPSTSRSKIAGPTTSAERAKATWGPSTRLRLSSDSETEAEETIAPPARSSGSKDGPPRAGKAAAPATRTYAGRGAGKAKVGPTIAPVADTPQQARARSRSGSSSGSSSPVLAPRKHRRLRSLSKPIDLVSSDTDPGPPGVDSTQAPPSAATPAEERVPGSGSVAAVHYLDSSADEDMPAGPTASSKARSRRGRRRANEGVASDSDSTDYERRFRQLKKMMPAGMARKHIEDLRAMRHGKAYHSDGHISSTPTASEQSQEEDGDATVPAARSTPSTSPLDAAELRPGQARKRMRHHSPGEGDRDRRFELFPADSESESGQASASSQDGSACSDSDSEVEMLRLWADRRRPKQAREADAIDRMLSRTDGGGKRQKKARRGVTQARRSPKQHRLDAFVSGNLEAAGPGDVLAPGSHGGQRPTSDAKAVSTSGLKRKRRKADPRVGRTRSTHRGPAARPANPAVVKPRTRPRLDLVNDDVLFDFQVSPGLDDDSEDGFFSMLGPSPAAARSSPQRAPAIQRDEGAADGAVAPQQRRAREVGISPEGKAPQRTALESPHVARGRVSNNALAHSPSPLRHLDDPSQSPVPVPRPGYLQARVMPQTKSPGSDARSAGANGASSPSSRPAAAADKLDAQRIEADAWDDHEGLRLDFGIRPPPVGLSFADETFLGRGRLHELLHLPEYLDAAESALPPNWTRLGVRIGGIELTAMMSAEEVLASLPALFEALSEEGELARREGGDAPDEPSGDAARRRGGLEEASRFICLKLTAEALQPELGPQVFRFYRAIIHQVDLLLQRLRKRADAPLEPLLRLLWFRVELCWRMLAACGQDQAALALDGHEVPTFQELANSSKLLMLLLLRHGLNRTMRAVKTIADALVSDPGVDDGGAPRPAAVTKLADTSAEMWVCLIHLLDRAGKEDMGGVPLSFWSVFEAALTQWQGLDPRRSSIIAAESTWYCIFGISALSHVSPSTGTAHSIGHLGEHWPVVARALAAVRLRFDAAVESSMSLSALNKRDRYVRVVLHRCLDLSAAWGWKMEGADLALSRLFDIFDSHRLTDLPSESDHDFPRFLRDFDELALYQPAERDDSCFHVFVKLVARASRDLRASARDQRDGDRKVSRLFSRISPVRTMAFTRDDVPTSGQRSMLFNHYAVVMLFLFVAPSQAAQRLRQIKSFLPFRQADFASQVACVRAMMYAAAIFRHHRLDVSPISAWFGEVATLMMKEYEALEKTTGTQSRRPPGAAPLAPMFQEARARQVAVRRQSEVARLIVAVLRSLQHVIEHPTLSRHDDVELAQPVYPDLKLLHTSWTKDILEAQLAIDPVIGHEALKCIQSFLLQRNRAVASRASTGKHAPATSNESQDSFADLFDDAGFDFDDPTLDNLLGAQPAGDGPTVEAAAPPPSPSTSIKAMDREFADYAIDVISPALFRLVSNIYHPDRRAEGLVISLGVTERLTAVAEGGRSDRRNRLDRIVKDAERRRYLEAVVDCWAGCAHVLIQNGLRSWTSYLTYGNESWKRIDDPVGKRDVGLRFLLNVLVLDPAAFGEHEAEFMAMWCHSAVARVLSVQHNFTVALCKVASGSVLCRGWKDKLLDGSASSAAASVHPTSLSDDADAGEPALRLQDFQAIRADLVATTLANISADAERTDAEAARRRPMLFACLSALLSALRLYLEDTPGEAKERQAYLDFCRGVVREVQARIGGTLLRGVGSEVSLTVAALERQQSATVPIVPQ</sequence>
<feature type="compositionally biased region" description="Low complexity" evidence="1">
    <location>
        <begin position="632"/>
        <end position="646"/>
    </location>
</feature>
<feature type="compositionally biased region" description="Basic and acidic residues" evidence="1">
    <location>
        <begin position="47"/>
        <end position="61"/>
    </location>
</feature>
<dbReference type="OrthoDB" id="2386201at2759"/>
<dbReference type="EMBL" id="OOIP01000005">
    <property type="protein sequence ID" value="SPO36781.1"/>
    <property type="molecule type" value="Genomic_DNA"/>
</dbReference>
<feature type="compositionally biased region" description="Basic and acidic residues" evidence="1">
    <location>
        <begin position="475"/>
        <end position="501"/>
    </location>
</feature>
<feature type="compositionally biased region" description="Low complexity" evidence="1">
    <location>
        <begin position="448"/>
        <end position="464"/>
    </location>
</feature>
<feature type="compositionally biased region" description="Low complexity" evidence="1">
    <location>
        <begin position="231"/>
        <end position="240"/>
    </location>
</feature>
<name>A0A5C3F0J0_9BASI</name>
<dbReference type="PANTHER" id="PTHR28122:SF1">
    <property type="entry name" value="E3 UBIQUITIN-PROTEIN LIGASE SUBSTRATE RECEPTOR MMS22"/>
    <property type="match status" value="1"/>
</dbReference>
<evidence type="ECO:0000256" key="1">
    <source>
        <dbReference type="SAM" id="MobiDB-lite"/>
    </source>
</evidence>
<accession>A0A5C3F0J0</accession>
<dbReference type="Proteomes" id="UP000323386">
    <property type="component" value="Unassembled WGS sequence"/>
</dbReference>
<dbReference type="GO" id="GO:0000724">
    <property type="term" value="P:double-strand break repair via homologous recombination"/>
    <property type="evidence" value="ECO:0007669"/>
    <property type="project" value="TreeGrafter"/>
</dbReference>
<dbReference type="PANTHER" id="PTHR28122">
    <property type="entry name" value="E3 UBIQUITIN-PROTEIN LIGASE SUBSTRATE RECEPTOR MMS22"/>
    <property type="match status" value="1"/>
</dbReference>